<evidence type="ECO:0000256" key="1">
    <source>
        <dbReference type="ARBA" id="ARBA00007261"/>
    </source>
</evidence>
<feature type="domain" description="Peptidase M16 C-terminal" evidence="8">
    <location>
        <begin position="288"/>
        <end position="457"/>
    </location>
</feature>
<comment type="similarity">
    <text evidence="1">Belongs to the peptidase M16 family.</text>
</comment>
<evidence type="ECO:0000256" key="2">
    <source>
        <dbReference type="ARBA" id="ARBA00022670"/>
    </source>
</evidence>
<dbReference type="GO" id="GO:0006508">
    <property type="term" value="P:proteolysis"/>
    <property type="evidence" value="ECO:0007669"/>
    <property type="project" value="UniProtKB-KW"/>
</dbReference>
<dbReference type="InterPro" id="IPR007863">
    <property type="entry name" value="Peptidase_M16_C"/>
</dbReference>
<keyword evidence="11" id="KW-1185">Reference proteome</keyword>
<proteinExistence type="inferred from homology"/>
<feature type="domain" description="Peptidase M16 middle/third" evidence="9">
    <location>
        <begin position="489"/>
        <end position="760"/>
    </location>
</feature>
<evidence type="ECO:0000259" key="8">
    <source>
        <dbReference type="Pfam" id="PF05193"/>
    </source>
</evidence>
<dbReference type="OrthoDB" id="952271at2759"/>
<dbReference type="Pfam" id="PF16187">
    <property type="entry name" value="Peptidase_M16_M"/>
    <property type="match status" value="1"/>
</dbReference>
<keyword evidence="3" id="KW-0479">Metal-binding</keyword>
<evidence type="ECO:0000256" key="5">
    <source>
        <dbReference type="ARBA" id="ARBA00022833"/>
    </source>
</evidence>
<dbReference type="Proteomes" id="UP001149813">
    <property type="component" value="Unassembled WGS sequence"/>
</dbReference>
<gene>
    <name evidence="10" type="primary">STE23_3</name>
    <name evidence="10" type="ORF">LPJ53_002728</name>
</gene>
<evidence type="ECO:0000256" key="3">
    <source>
        <dbReference type="ARBA" id="ARBA00022723"/>
    </source>
</evidence>
<evidence type="ECO:0000256" key="4">
    <source>
        <dbReference type="ARBA" id="ARBA00022801"/>
    </source>
</evidence>
<keyword evidence="6 10" id="KW-0482">Metalloprotease</keyword>
<dbReference type="PANTHER" id="PTHR43690:SF18">
    <property type="entry name" value="INSULIN-DEGRADING ENZYME-RELATED"/>
    <property type="match status" value="1"/>
</dbReference>
<dbReference type="EC" id="3.4.24.56" evidence="10"/>
<evidence type="ECO:0000313" key="10">
    <source>
        <dbReference type="EMBL" id="KAJ1722898.1"/>
    </source>
</evidence>
<dbReference type="InterPro" id="IPR032632">
    <property type="entry name" value="Peptidase_M16_M"/>
</dbReference>
<dbReference type="InterPro" id="IPR011249">
    <property type="entry name" value="Metalloenz_LuxS/M16"/>
</dbReference>
<evidence type="ECO:0000313" key="11">
    <source>
        <dbReference type="Proteomes" id="UP001149813"/>
    </source>
</evidence>
<dbReference type="Pfam" id="PF05193">
    <property type="entry name" value="Peptidase_M16_C"/>
    <property type="match status" value="1"/>
</dbReference>
<evidence type="ECO:0000256" key="6">
    <source>
        <dbReference type="ARBA" id="ARBA00023049"/>
    </source>
</evidence>
<dbReference type="InterPro" id="IPR011765">
    <property type="entry name" value="Pept_M16_N"/>
</dbReference>
<dbReference type="Pfam" id="PF00675">
    <property type="entry name" value="Peptidase_M16"/>
    <property type="match status" value="1"/>
</dbReference>
<protein>
    <submittedName>
        <fullName evidence="10">Metalloprotease</fullName>
        <ecNumber evidence="10">3.4.24.56</ecNumber>
    </submittedName>
</protein>
<evidence type="ECO:0000259" key="7">
    <source>
        <dbReference type="Pfam" id="PF00675"/>
    </source>
</evidence>
<dbReference type="GO" id="GO:0046872">
    <property type="term" value="F:metal ion binding"/>
    <property type="evidence" value="ECO:0007669"/>
    <property type="project" value="UniProtKB-KW"/>
</dbReference>
<keyword evidence="4 10" id="KW-0378">Hydrolase</keyword>
<name>A0A9W7Y2A1_9FUNG</name>
<evidence type="ECO:0000259" key="9">
    <source>
        <dbReference type="Pfam" id="PF16187"/>
    </source>
</evidence>
<dbReference type="EMBL" id="JANBOJ010000090">
    <property type="protein sequence ID" value="KAJ1722898.1"/>
    <property type="molecule type" value="Genomic_DNA"/>
</dbReference>
<keyword evidence="2" id="KW-0645">Protease</keyword>
<comment type="caution">
    <text evidence="10">The sequence shown here is derived from an EMBL/GenBank/DDBJ whole genome shotgun (WGS) entry which is preliminary data.</text>
</comment>
<reference evidence="10" key="1">
    <citation type="submission" date="2022-07" db="EMBL/GenBank/DDBJ databases">
        <title>Phylogenomic reconstructions and comparative analyses of Kickxellomycotina fungi.</title>
        <authorList>
            <person name="Reynolds N.K."/>
            <person name="Stajich J.E."/>
            <person name="Barry K."/>
            <person name="Grigoriev I.V."/>
            <person name="Crous P."/>
            <person name="Smith M.E."/>
        </authorList>
    </citation>
    <scope>NUCLEOTIDE SEQUENCE</scope>
    <source>
        <strain evidence="10">NBRC 32514</strain>
    </source>
</reference>
<dbReference type="Gene3D" id="3.30.830.10">
    <property type="entry name" value="Metalloenzyme, LuxS/M16 peptidase-like"/>
    <property type="match status" value="4"/>
</dbReference>
<dbReference type="GO" id="GO:0004222">
    <property type="term" value="F:metalloendopeptidase activity"/>
    <property type="evidence" value="ECO:0007669"/>
    <property type="project" value="UniProtKB-EC"/>
</dbReference>
<organism evidence="10 11">
    <name type="scientific">Coemansia erecta</name>
    <dbReference type="NCBI Taxonomy" id="147472"/>
    <lineage>
        <taxon>Eukaryota</taxon>
        <taxon>Fungi</taxon>
        <taxon>Fungi incertae sedis</taxon>
        <taxon>Zoopagomycota</taxon>
        <taxon>Kickxellomycotina</taxon>
        <taxon>Kickxellomycetes</taxon>
        <taxon>Kickxellales</taxon>
        <taxon>Kickxellaceae</taxon>
        <taxon>Coemansia</taxon>
    </lineage>
</organism>
<accession>A0A9W7Y2A1</accession>
<dbReference type="SUPFAM" id="SSF63411">
    <property type="entry name" value="LuxS/MPP-like metallohydrolase"/>
    <property type="match status" value="4"/>
</dbReference>
<dbReference type="PANTHER" id="PTHR43690">
    <property type="entry name" value="NARDILYSIN"/>
    <property type="match status" value="1"/>
</dbReference>
<sequence length="1169" mass="131335">MPERNTPAYAKPNGFGICYETSQQTGCIGYRNGRCAYALVDGVAQPSCRHPGHPRLVDKNPTGPVWDLAGGEYNITYEYVVRGMANVDGSVAGGKEVGGLVLLALHVNDRNNYRLIQLTNKLEVLCTQNHDAKQASAALSINIGSSADPSELQGLAHLLGHMLPMGSKAYPEKDGFEKFVAENNGQYNHYTGYNSAYHYFSVDNGKLKTALDRFSHFFISPLMSVSHLNHKLSTVNGVQKILSTSDIWRFYRLLGETSNPNYIIYKRFLENTNVLENAGTKQGAGLQDELVRFFEQHYSADIMRLVVTGNHSLDQLTEWAVAMFSGIPSLGNTAPAIDCIPFTDRKIGKVVHFESPARDSKIIVAFRLPGVESDYSTNIILVTHVLLKRQGPGSLIHYLKSQGWATSHDVINCFGNRDQLSELAIVISATSEGMKNYKDVVRALLAYIKSETDQKLNALYDHEIKEIKKSNSSVMKTIRRDVHWAKYQARFMLNPMLSPKNIILGTSKFKGYDEPVIPDIIGYLSPTNYSIYLRSSKHSEVQCNFVEPFFKLRYSTSDIPFGLTAGISFTHELLEHFRTPEFSRFVSMQPAAIAPTTAKMKNSTKPVLLRRSSKVEAWFKQINQFHDLCGSIRIGISVPAAITSPQVAALTELFSNYAQYVLRKELRDELSFGYSFSVRKTYATIEISVDGFSAKMLDLIGKIVGRIAEIEINEKYFMKCHEKLMRDYISTLRMDPYFIGYTYLNDMCASGHWKPETIIDELEEITMPELQEFSRTLFARNFVKILVSGYFKESSALAVANMVEGRLGFSPLPLGTQLYQQAVAFEPGYFAFRARVKNPESRLNSVTSRVFCGSTTSTRDNAVRQFLYKELGFFIRSHLRVKEKLGDIAIALGLKYAPGSGMLEFVVQGEHNPVFMKLRIDNFLCEYRRLLEESDSAKMQAIINARAQKMLEKTKTIIDETNKHWKHIIDGTYNFEHKTKIAEELKTLTKEDVLEFWDKYLDPEVAPGYCRIDCQMWAQGAERPSKSEFAQYSTAIVALYCCLCQAGVSVLSIGVVDRIVRLAGSSSEALERIREESAGFQDVDGVFEALGAGEYCAITMAADMAFDETRGPVQAFGIGDRNKYEIIGLHSSPNGIWLIKDTDKFKAIHRFYGQPAPVNKLVPVYPSSQ</sequence>
<feature type="domain" description="Peptidase M16 N-terminal" evidence="7">
    <location>
        <begin position="124"/>
        <end position="233"/>
    </location>
</feature>
<dbReference type="AlphaFoldDB" id="A0A9W7Y2A1"/>
<keyword evidence="5" id="KW-0862">Zinc</keyword>
<dbReference type="InterPro" id="IPR050626">
    <property type="entry name" value="Peptidase_M16"/>
</dbReference>